<feature type="non-terminal residue" evidence="1">
    <location>
        <position position="1"/>
    </location>
</feature>
<dbReference type="Proteomes" id="UP000526184">
    <property type="component" value="Unassembled WGS sequence"/>
</dbReference>
<organism evidence="1 2">
    <name type="scientific">Streptobacillus felis</name>
    <dbReference type="NCBI Taxonomy" id="1384509"/>
    <lineage>
        <taxon>Bacteria</taxon>
        <taxon>Fusobacteriati</taxon>
        <taxon>Fusobacteriota</taxon>
        <taxon>Fusobacteriia</taxon>
        <taxon>Fusobacteriales</taxon>
        <taxon>Leptotrichiaceae</taxon>
        <taxon>Streptobacillus</taxon>
    </lineage>
</organism>
<sequence length="146" mass="17905">KKEFSGVRFVKHNNVIFGLFDKKIKYDDLIEQDILKEINPKPIKIKDMDWEKYLEKSKMYILFKIYVEQYDDEYKWYRDYEAYINRNTTSEENDKLKDLIEKIKPYYNNEILDIVFSLEYITVEEEISPIYKEAFEILEEKGEPLK</sequence>
<evidence type="ECO:0000313" key="2">
    <source>
        <dbReference type="Proteomes" id="UP000526184"/>
    </source>
</evidence>
<evidence type="ECO:0000313" key="1">
    <source>
        <dbReference type="EMBL" id="NYV28508.1"/>
    </source>
</evidence>
<name>A0A7Z0TCN7_9FUSO</name>
<protein>
    <submittedName>
        <fullName evidence="1">Uncharacterized protein</fullName>
    </submittedName>
</protein>
<proteinExistence type="predicted"/>
<reference evidence="1 2" key="1">
    <citation type="submission" date="2020-05" db="EMBL/GenBank/DDBJ databases">
        <title>Streptobacillus felis strain LHL191014123.</title>
        <authorList>
            <person name="Fawzy A."/>
            <person name="Rau J."/>
            <person name="Risse K."/>
            <person name="Schauerte N."/>
            <person name="Geiger C."/>
            <person name="Blom J."/>
            <person name="Imirzalioglu C."/>
            <person name="Falgenhauer J."/>
            <person name="Bach A."/>
            <person name="Herden C."/>
            <person name="Eisenberg T."/>
        </authorList>
    </citation>
    <scope>NUCLEOTIDE SEQUENCE [LARGE SCALE GENOMIC DNA]</scope>
    <source>
        <strain evidence="1 2">LHL191014123</strain>
    </source>
</reference>
<comment type="caution">
    <text evidence="1">The sequence shown here is derived from an EMBL/GenBank/DDBJ whole genome shotgun (WGS) entry which is preliminary data.</text>
</comment>
<dbReference type="EMBL" id="JABMKT010000087">
    <property type="protein sequence ID" value="NYV28508.1"/>
    <property type="molecule type" value="Genomic_DNA"/>
</dbReference>
<gene>
    <name evidence="1" type="ORF">HP397_06805</name>
</gene>
<keyword evidence="2" id="KW-1185">Reference proteome</keyword>
<accession>A0A7Z0TCN7</accession>
<dbReference type="AlphaFoldDB" id="A0A7Z0TCN7"/>
<dbReference type="RefSeq" id="WP_180136423.1">
    <property type="nucleotide sequence ID" value="NZ_JABMKT010000087.1"/>
</dbReference>